<gene>
    <name evidence="2" type="primary">Hypp3692</name>
    <name evidence="2" type="ORF">BLAG_LOCUS20592</name>
</gene>
<feature type="region of interest" description="Disordered" evidence="1">
    <location>
        <begin position="421"/>
        <end position="442"/>
    </location>
</feature>
<proteinExistence type="predicted"/>
<evidence type="ECO:0000313" key="2">
    <source>
        <dbReference type="EMBL" id="CAH1267136.1"/>
    </source>
</evidence>
<evidence type="ECO:0000256" key="1">
    <source>
        <dbReference type="SAM" id="MobiDB-lite"/>
    </source>
</evidence>
<dbReference type="AlphaFoldDB" id="A0A8K0EV28"/>
<protein>
    <submittedName>
        <fullName evidence="2">Hypp3692 protein</fullName>
    </submittedName>
</protein>
<feature type="region of interest" description="Disordered" evidence="1">
    <location>
        <begin position="313"/>
        <end position="388"/>
    </location>
</feature>
<keyword evidence="3" id="KW-1185">Reference proteome</keyword>
<name>A0A8K0EV28_BRALA</name>
<organism evidence="2 3">
    <name type="scientific">Branchiostoma lanceolatum</name>
    <name type="common">Common lancelet</name>
    <name type="synonym">Amphioxus lanceolatum</name>
    <dbReference type="NCBI Taxonomy" id="7740"/>
    <lineage>
        <taxon>Eukaryota</taxon>
        <taxon>Metazoa</taxon>
        <taxon>Chordata</taxon>
        <taxon>Cephalochordata</taxon>
        <taxon>Leptocardii</taxon>
        <taxon>Amphioxiformes</taxon>
        <taxon>Branchiostomatidae</taxon>
        <taxon>Branchiostoma</taxon>
    </lineage>
</organism>
<dbReference type="OrthoDB" id="10106442at2759"/>
<reference evidence="2" key="1">
    <citation type="submission" date="2022-01" db="EMBL/GenBank/DDBJ databases">
        <authorList>
            <person name="Braso-Vives M."/>
        </authorList>
    </citation>
    <scope>NUCLEOTIDE SEQUENCE</scope>
</reference>
<accession>A0A8K0EV28</accession>
<sequence length="742" mass="83566">MDEGGAPYFSYEKFCMATNCYNNKHTSVVPMAQEFCMETHGNYNNPTSMVPMTQESYIEAPYYYTSPTTMVPTAQKYMGTTYYNNNHTAMAQGSYLETPYYNNNDTAMAQGSYMETPYYNNNDTAMAQGSYMETPYYNNNDTAMAQGSYMETPYYNNNDTAMAQGSYMETPYYNNNDTAMAQGSYMETPYYNNNDTAMAQGSFLETPYYNNDTTMAQGSYLETPYNNNDTAMAQGSCLETPYYSNNTSTTMVPMAQDYYMYMGTTYYNNNNTSTTVVPLTQEWVSWLQTNMNDGYGPSMIMEKFLTSLPECESETPAYQDGSVQECNPEVGENEASESCNKSKHMTRSEMTEPEAAPPGDIGQDCSGDFVKSPPCLTPDSNHTGDVEGPIGMQDADLLNHLDDWIILFDCEAGSVYYSDDEDMSEEMTGPDGGSMEERKALTTSRVPGRLVDKLSDYTTEKIQLLDHFELDHRSVSGLEDLEDIQFLDQIELNHQSLGTEDLEVIQLLDFIEVDRWSVSGSEDPEEVQLLDLSELDHQSEDAEEKFQLLDPIEMPGLCVWQRGVPEHEVVTTNRLSRYDLYHGPTHRVRSPSCPLIGARGDSRERSVYSDDSEPTSLQHVTVQDHKVTNSAVRTAKGKTVKPAAHKAHCYRSPTAPLVNPPLPGCRCWLLLMGLASILVTTIDVKQKLGKLLVKSCQGQPHYRQPHTQQRTSYVSKYPGWKTCLLCLRLPWQLTIVVSCHNN</sequence>
<dbReference type="EMBL" id="OV696691">
    <property type="protein sequence ID" value="CAH1267136.1"/>
    <property type="molecule type" value="Genomic_DNA"/>
</dbReference>
<dbReference type="Proteomes" id="UP000838412">
    <property type="component" value="Chromosome 6"/>
</dbReference>
<evidence type="ECO:0000313" key="3">
    <source>
        <dbReference type="Proteomes" id="UP000838412"/>
    </source>
</evidence>